<organism evidence="3 4">
    <name type="scientific">Pogonomyrmex barbatus</name>
    <name type="common">red harvester ant</name>
    <dbReference type="NCBI Taxonomy" id="144034"/>
    <lineage>
        <taxon>Eukaryota</taxon>
        <taxon>Metazoa</taxon>
        <taxon>Ecdysozoa</taxon>
        <taxon>Arthropoda</taxon>
        <taxon>Hexapoda</taxon>
        <taxon>Insecta</taxon>
        <taxon>Pterygota</taxon>
        <taxon>Neoptera</taxon>
        <taxon>Endopterygota</taxon>
        <taxon>Hymenoptera</taxon>
        <taxon>Apocrita</taxon>
        <taxon>Aculeata</taxon>
        <taxon>Formicoidea</taxon>
        <taxon>Formicidae</taxon>
        <taxon>Myrmicinae</taxon>
        <taxon>Pogonomyrmex</taxon>
    </lineage>
</organism>
<feature type="region of interest" description="Disordered" evidence="1">
    <location>
        <begin position="138"/>
        <end position="232"/>
    </location>
</feature>
<feature type="region of interest" description="Disordered" evidence="1">
    <location>
        <begin position="393"/>
        <end position="413"/>
    </location>
</feature>
<gene>
    <name evidence="4" type="primary">LOC105430873</name>
</gene>
<dbReference type="GeneID" id="105430873"/>
<feature type="compositionally biased region" description="Low complexity" evidence="1">
    <location>
        <begin position="173"/>
        <end position="183"/>
    </location>
</feature>
<sequence>MLLSTVIICCVIVANAEPPLNGYSLISDSNGYSNDYGNTVINNGYLGSKDNYGGIQNGGNNYYSAGDISQNPSVSSHLINVGNQDATGGGDVGNGYNGYSANDHGNEYSNIYAGYANTYVENSASESYNVPTRATSVPLRGYTGVNSNREPTFNVYSSDSAHKDSDFGQYAASSSSSSSSSSSKRIPAYPTYPRPTRLLDNYPEGSANSDVQGHHGSSGASSYSQDELYAPYSSGGRLTNEYSFGKQKNDPLDLKGGSKYSGVYSPPFDTRYTRGNVGHVSHNRDLSSYLSGGPGPGGHFSKAHGSIYFSGKPSKYSHKYLSRYAPNNGVAYSPRERDYYMPYGKGSGKVFGIKDNSPSYTGRVYPDEPPFVGGYRSKNGGFVNGYSTSPNFDGYSGSSSYDGGPPVPRRYRTSGPIFVQKSIYP</sequence>
<dbReference type="KEGG" id="pbar:105430873"/>
<feature type="chain" id="PRO_5027075546" evidence="2">
    <location>
        <begin position="17"/>
        <end position="425"/>
    </location>
</feature>
<evidence type="ECO:0000313" key="4">
    <source>
        <dbReference type="RefSeq" id="XP_011642925.1"/>
    </source>
</evidence>
<evidence type="ECO:0000256" key="1">
    <source>
        <dbReference type="SAM" id="MobiDB-lite"/>
    </source>
</evidence>
<dbReference type="OrthoDB" id="7602998at2759"/>
<dbReference type="RefSeq" id="XP_011642925.1">
    <property type="nucleotide sequence ID" value="XM_011644623.2"/>
</dbReference>
<evidence type="ECO:0000313" key="3">
    <source>
        <dbReference type="Proteomes" id="UP000504615"/>
    </source>
</evidence>
<feature type="compositionally biased region" description="Low complexity" evidence="1">
    <location>
        <begin position="214"/>
        <end position="224"/>
    </location>
</feature>
<reference evidence="4" key="1">
    <citation type="submission" date="2025-08" db="UniProtKB">
        <authorList>
            <consortium name="RefSeq"/>
        </authorList>
    </citation>
    <scope>IDENTIFICATION</scope>
</reference>
<evidence type="ECO:0000256" key="2">
    <source>
        <dbReference type="SAM" id="SignalP"/>
    </source>
</evidence>
<keyword evidence="3" id="KW-1185">Reference proteome</keyword>
<dbReference type="Proteomes" id="UP000504615">
    <property type="component" value="Unplaced"/>
</dbReference>
<feature type="signal peptide" evidence="2">
    <location>
        <begin position="1"/>
        <end position="16"/>
    </location>
</feature>
<name>A0A6I9WMK3_9HYME</name>
<keyword evidence="2" id="KW-0732">Signal</keyword>
<accession>A0A6I9WMK3</accession>
<feature type="compositionally biased region" description="Polar residues" evidence="1">
    <location>
        <begin position="144"/>
        <end position="159"/>
    </location>
</feature>
<feature type="compositionally biased region" description="Low complexity" evidence="1">
    <location>
        <begin position="393"/>
        <end position="404"/>
    </location>
</feature>
<dbReference type="Pfam" id="PF10631">
    <property type="entry name" value="DUF2477"/>
    <property type="match status" value="1"/>
</dbReference>
<protein>
    <submittedName>
        <fullName evidence="4">Insoluble matrix shell protein 4-like</fullName>
    </submittedName>
</protein>
<proteinExistence type="predicted"/>
<dbReference type="AlphaFoldDB" id="A0A6I9WMK3"/>
<dbReference type="InterPro" id="IPR018904">
    <property type="entry name" value="UPF0574"/>
</dbReference>